<comment type="caution">
    <text evidence="2">Lacks conserved residue(s) required for the propagation of feature annotation.</text>
</comment>
<dbReference type="InterPro" id="IPR004175">
    <property type="entry name" value="RNA_CPDase"/>
</dbReference>
<comment type="similarity">
    <text evidence="2">Belongs to the 2H phosphoesterase superfamily. ThpR family.</text>
</comment>
<feature type="active site" description="Proton acceptor" evidence="2">
    <location>
        <position position="119"/>
    </location>
</feature>
<proteinExistence type="inferred from homology"/>
<evidence type="ECO:0000313" key="4">
    <source>
        <dbReference type="EMBL" id="HHR92263.1"/>
    </source>
</evidence>
<name>A0A7C5YXQ3_UNCC3</name>
<accession>A0A7C5YXQ3</accession>
<dbReference type="AlphaFoldDB" id="A0A7C5YXQ3"/>
<dbReference type="Pfam" id="PF02834">
    <property type="entry name" value="LigT_PEase"/>
    <property type="match status" value="2"/>
</dbReference>
<feature type="short sequence motif" description="HXTX 2" evidence="2">
    <location>
        <begin position="119"/>
        <end position="122"/>
    </location>
</feature>
<gene>
    <name evidence="4" type="primary">thpR</name>
    <name evidence="4" type="ORF">ENL96_01995</name>
</gene>
<organism evidence="4">
    <name type="scientific">candidate division CPR3 bacterium</name>
    <dbReference type="NCBI Taxonomy" id="2268181"/>
    <lineage>
        <taxon>Bacteria</taxon>
        <taxon>Bacteria division CPR3</taxon>
    </lineage>
</organism>
<comment type="caution">
    <text evidence="4">The sequence shown here is derived from an EMBL/GenBank/DDBJ whole genome shotgun (WGS) entry which is preliminary data.</text>
</comment>
<dbReference type="PANTHER" id="PTHR35561">
    <property type="entry name" value="RNA 2',3'-CYCLIC PHOSPHODIESTERASE"/>
    <property type="match status" value="1"/>
</dbReference>
<dbReference type="EMBL" id="DRVY01000058">
    <property type="protein sequence ID" value="HHR92263.1"/>
    <property type="molecule type" value="Genomic_DNA"/>
</dbReference>
<dbReference type="HAMAP" id="MF_01940">
    <property type="entry name" value="RNA_CPDase"/>
    <property type="match status" value="1"/>
</dbReference>
<comment type="function">
    <text evidence="2">Hydrolyzes RNA 2',3'-cyclic phosphodiester to an RNA 2'-phosphomonoester.</text>
</comment>
<dbReference type="NCBIfam" id="TIGR02258">
    <property type="entry name" value="2_5_ligase"/>
    <property type="match status" value="1"/>
</dbReference>
<reference evidence="4" key="1">
    <citation type="journal article" date="2020" name="mSystems">
        <title>Genome- and Community-Level Interaction Insights into Carbon Utilization and Element Cycling Functions of Hydrothermarchaeota in Hydrothermal Sediment.</title>
        <authorList>
            <person name="Zhou Z."/>
            <person name="Liu Y."/>
            <person name="Xu W."/>
            <person name="Pan J."/>
            <person name="Luo Z.H."/>
            <person name="Li M."/>
        </authorList>
    </citation>
    <scope>NUCLEOTIDE SEQUENCE [LARGE SCALE GENOMIC DNA]</scope>
    <source>
        <strain evidence="4">SpSt-1042</strain>
    </source>
</reference>
<dbReference type="GO" id="GO:0008664">
    <property type="term" value="F:RNA 2',3'-cyclic 3'-phosphodiesterase activity"/>
    <property type="evidence" value="ECO:0007669"/>
    <property type="project" value="UniProtKB-EC"/>
</dbReference>
<comment type="catalytic activity">
    <reaction evidence="2">
        <text>a 3'-end 2',3'-cyclophospho-ribonucleotide-RNA + H2O = a 3'-end 2'-phospho-ribonucleotide-RNA + H(+)</text>
        <dbReference type="Rhea" id="RHEA:11828"/>
        <dbReference type="Rhea" id="RHEA-COMP:10464"/>
        <dbReference type="Rhea" id="RHEA-COMP:17353"/>
        <dbReference type="ChEBI" id="CHEBI:15377"/>
        <dbReference type="ChEBI" id="CHEBI:15378"/>
        <dbReference type="ChEBI" id="CHEBI:83064"/>
        <dbReference type="ChEBI" id="CHEBI:173113"/>
        <dbReference type="EC" id="3.1.4.58"/>
    </reaction>
</comment>
<dbReference type="GO" id="GO:0004113">
    <property type="term" value="F:2',3'-cyclic-nucleotide 3'-phosphodiesterase activity"/>
    <property type="evidence" value="ECO:0007669"/>
    <property type="project" value="InterPro"/>
</dbReference>
<feature type="active site" description="Proton donor" evidence="2">
    <location>
        <position position="41"/>
    </location>
</feature>
<evidence type="ECO:0000259" key="3">
    <source>
        <dbReference type="Pfam" id="PF02834"/>
    </source>
</evidence>
<feature type="domain" description="Phosphoesterase HXTX" evidence="3">
    <location>
        <begin position="11"/>
        <end position="91"/>
    </location>
</feature>
<dbReference type="Gene3D" id="3.90.1140.10">
    <property type="entry name" value="Cyclic phosphodiesterase"/>
    <property type="match status" value="1"/>
</dbReference>
<dbReference type="PANTHER" id="PTHR35561:SF1">
    <property type="entry name" value="RNA 2',3'-CYCLIC PHOSPHODIESTERASE"/>
    <property type="match status" value="1"/>
</dbReference>
<protein>
    <recommendedName>
        <fullName evidence="2">RNA 2',3'-cyclic phosphodiesterase</fullName>
        <shortName evidence="2">RNA 2',3'-CPDase</shortName>
        <ecNumber evidence="2">3.1.4.58</ecNumber>
    </recommendedName>
</protein>
<evidence type="ECO:0000256" key="1">
    <source>
        <dbReference type="ARBA" id="ARBA00022801"/>
    </source>
</evidence>
<dbReference type="SUPFAM" id="SSF55144">
    <property type="entry name" value="LigT-like"/>
    <property type="match status" value="1"/>
</dbReference>
<feature type="domain" description="Phosphoesterase HXTX" evidence="3">
    <location>
        <begin position="114"/>
        <end position="167"/>
    </location>
</feature>
<sequence length="176" mass="20001">MVRCFVGFLLPEIVKEKVVSVQEEIKKLPIVCKFVERENLHICFSFLGNVKEEALEGINSSLSNICKNVRPIRATLDGVKFIPNENFIRVLVLSVVSSELEGLIYKINKEVGGDAKPPHVTLCRVKRVENKNYVVQKLKEVRVEKIDFLVDSVCLIRSELKKGGPTYSIIKEFKLL</sequence>
<evidence type="ECO:0000256" key="2">
    <source>
        <dbReference type="HAMAP-Rule" id="MF_01940"/>
    </source>
</evidence>
<dbReference type="InterPro" id="IPR009097">
    <property type="entry name" value="Cyclic_Pdiesterase"/>
</dbReference>
<dbReference type="InterPro" id="IPR014051">
    <property type="entry name" value="Phosphoesterase_HXTX"/>
</dbReference>
<dbReference type="EC" id="3.1.4.58" evidence="2"/>
<keyword evidence="1 2" id="KW-0378">Hydrolase</keyword>